<protein>
    <submittedName>
        <fullName evidence="1">Uncharacterized protein</fullName>
    </submittedName>
</protein>
<evidence type="ECO:0000313" key="2">
    <source>
        <dbReference type="Proteomes" id="UP000288805"/>
    </source>
</evidence>
<organism evidence="1 2">
    <name type="scientific">Vitis vinifera</name>
    <name type="common">Grape</name>
    <dbReference type="NCBI Taxonomy" id="29760"/>
    <lineage>
        <taxon>Eukaryota</taxon>
        <taxon>Viridiplantae</taxon>
        <taxon>Streptophyta</taxon>
        <taxon>Embryophyta</taxon>
        <taxon>Tracheophyta</taxon>
        <taxon>Spermatophyta</taxon>
        <taxon>Magnoliopsida</taxon>
        <taxon>eudicotyledons</taxon>
        <taxon>Gunneridae</taxon>
        <taxon>Pentapetalae</taxon>
        <taxon>rosids</taxon>
        <taxon>Vitales</taxon>
        <taxon>Vitaceae</taxon>
        <taxon>Viteae</taxon>
        <taxon>Vitis</taxon>
    </lineage>
</organism>
<accession>A0A438BNA8</accession>
<evidence type="ECO:0000313" key="1">
    <source>
        <dbReference type="EMBL" id="RVW12454.1"/>
    </source>
</evidence>
<proteinExistence type="predicted"/>
<dbReference type="AlphaFoldDB" id="A0A438BNA8"/>
<name>A0A438BNA8_VITVI</name>
<dbReference type="EMBL" id="QGNW01002703">
    <property type="protein sequence ID" value="RVW12454.1"/>
    <property type="molecule type" value="Genomic_DNA"/>
</dbReference>
<comment type="caution">
    <text evidence="1">The sequence shown here is derived from an EMBL/GenBank/DDBJ whole genome shotgun (WGS) entry which is preliminary data.</text>
</comment>
<sequence length="133" mass="14643">MNCKELSKKGSRHCSILVISKQEGLGDGVWIDKIPDLLGGVVALPTAVTHSCAVQSGEKIMQYGQSIDDEEASKVKFHAFWVQLKWPLGLRNCKETFFGKVLGKGKKSPSLLGSCVQTEKGWRIGVRDNLLKE</sequence>
<dbReference type="Proteomes" id="UP000288805">
    <property type="component" value="Unassembled WGS sequence"/>
</dbReference>
<gene>
    <name evidence="1" type="ORF">CK203_093467</name>
</gene>
<reference evidence="1 2" key="1">
    <citation type="journal article" date="2018" name="PLoS Genet.">
        <title>Population sequencing reveals clonal diversity and ancestral inbreeding in the grapevine cultivar Chardonnay.</title>
        <authorList>
            <person name="Roach M.J."/>
            <person name="Johnson D.L."/>
            <person name="Bohlmann J."/>
            <person name="van Vuuren H.J."/>
            <person name="Jones S.J."/>
            <person name="Pretorius I.S."/>
            <person name="Schmidt S.A."/>
            <person name="Borneman A.R."/>
        </authorList>
    </citation>
    <scope>NUCLEOTIDE SEQUENCE [LARGE SCALE GENOMIC DNA]</scope>
    <source>
        <strain evidence="2">cv. Chardonnay</strain>
        <tissue evidence="1">Leaf</tissue>
    </source>
</reference>